<evidence type="ECO:0000313" key="9">
    <source>
        <dbReference type="Proteomes" id="UP000271624"/>
    </source>
</evidence>
<dbReference type="EMBL" id="RSCL01000022">
    <property type="protein sequence ID" value="RUT00867.1"/>
    <property type="molecule type" value="Genomic_DNA"/>
</dbReference>
<name>A0A433V447_9CYAN</name>
<dbReference type="Gene3D" id="3.40.50.2300">
    <property type="match status" value="1"/>
</dbReference>
<dbReference type="SUPFAM" id="SSF52172">
    <property type="entry name" value="CheY-like"/>
    <property type="match status" value="1"/>
</dbReference>
<keyword evidence="3" id="KW-0805">Transcription regulation</keyword>
<dbReference type="CDD" id="cd17552">
    <property type="entry name" value="REC_RR468-like"/>
    <property type="match status" value="1"/>
</dbReference>
<dbReference type="InterPro" id="IPR050595">
    <property type="entry name" value="Bact_response_regulator"/>
</dbReference>
<evidence type="ECO:0000256" key="4">
    <source>
        <dbReference type="ARBA" id="ARBA00023125"/>
    </source>
</evidence>
<comment type="caution">
    <text evidence="8">The sequence shown here is derived from an EMBL/GenBank/DDBJ whole genome shotgun (WGS) entry which is preliminary data.</text>
</comment>
<dbReference type="InterPro" id="IPR011006">
    <property type="entry name" value="CheY-like_superfamily"/>
</dbReference>
<keyword evidence="1 6" id="KW-0597">Phosphoprotein</keyword>
<dbReference type="Proteomes" id="UP000271624">
    <property type="component" value="Unassembled WGS sequence"/>
</dbReference>
<evidence type="ECO:0000313" key="8">
    <source>
        <dbReference type="EMBL" id="RUT00867.1"/>
    </source>
</evidence>
<evidence type="ECO:0000256" key="5">
    <source>
        <dbReference type="ARBA" id="ARBA00023163"/>
    </source>
</evidence>
<evidence type="ECO:0000256" key="1">
    <source>
        <dbReference type="ARBA" id="ARBA00022553"/>
    </source>
</evidence>
<sequence length="137" mass="15015">MLTESLQNYLTMTAKQILVIDDDSDIRKLIQTCLEIMGGWQVLTAKSGNEGLLFAQTTQPDAILLDVMMPEMDGYDTCQKLKENPVTQHIPVILLTAKGRTADKHLVAELGVKGIIAKPFNSQKLAAQVAAALYQSL</sequence>
<feature type="modified residue" description="4-aspartylphosphate" evidence="6">
    <location>
        <position position="66"/>
    </location>
</feature>
<feature type="domain" description="Response regulatory" evidence="7">
    <location>
        <begin position="16"/>
        <end position="133"/>
    </location>
</feature>
<dbReference type="FunFam" id="3.40.50.2300:FF:000001">
    <property type="entry name" value="DNA-binding response regulator PhoB"/>
    <property type="match status" value="1"/>
</dbReference>
<reference evidence="8" key="2">
    <citation type="journal article" date="2019" name="Genome Biol. Evol.">
        <title>Day and night: Metabolic profiles and evolutionary relationships of six axenic non-marine cyanobacteria.</title>
        <authorList>
            <person name="Will S.E."/>
            <person name="Henke P."/>
            <person name="Boedeker C."/>
            <person name="Huang S."/>
            <person name="Brinkmann H."/>
            <person name="Rohde M."/>
            <person name="Jarek M."/>
            <person name="Friedl T."/>
            <person name="Seufert S."/>
            <person name="Schumacher M."/>
            <person name="Overmann J."/>
            <person name="Neumann-Schaal M."/>
            <person name="Petersen J."/>
        </authorList>
    </citation>
    <scope>NUCLEOTIDE SEQUENCE [LARGE SCALE GENOMIC DNA]</scope>
    <source>
        <strain evidence="8">PCC 7102</strain>
    </source>
</reference>
<evidence type="ECO:0000256" key="6">
    <source>
        <dbReference type="PROSITE-ProRule" id="PRU00169"/>
    </source>
</evidence>
<evidence type="ECO:0000256" key="3">
    <source>
        <dbReference type="ARBA" id="ARBA00023015"/>
    </source>
</evidence>
<dbReference type="Pfam" id="PF00072">
    <property type="entry name" value="Response_reg"/>
    <property type="match status" value="1"/>
</dbReference>
<keyword evidence="9" id="KW-1185">Reference proteome</keyword>
<evidence type="ECO:0000256" key="2">
    <source>
        <dbReference type="ARBA" id="ARBA00023012"/>
    </source>
</evidence>
<reference evidence="8" key="1">
    <citation type="submission" date="2018-12" db="EMBL/GenBank/DDBJ databases">
        <authorList>
            <person name="Will S."/>
            <person name="Neumann-Schaal M."/>
            <person name="Henke P."/>
        </authorList>
    </citation>
    <scope>NUCLEOTIDE SEQUENCE</scope>
    <source>
        <strain evidence="8">PCC 7102</strain>
    </source>
</reference>
<protein>
    <submittedName>
        <fullName evidence="8">Response regulator</fullName>
    </submittedName>
</protein>
<accession>A0A433V447</accession>
<organism evidence="8 9">
    <name type="scientific">Dulcicalothrix desertica PCC 7102</name>
    <dbReference type="NCBI Taxonomy" id="232991"/>
    <lineage>
        <taxon>Bacteria</taxon>
        <taxon>Bacillati</taxon>
        <taxon>Cyanobacteriota</taxon>
        <taxon>Cyanophyceae</taxon>
        <taxon>Nostocales</taxon>
        <taxon>Calotrichaceae</taxon>
        <taxon>Dulcicalothrix</taxon>
    </lineage>
</organism>
<proteinExistence type="predicted"/>
<dbReference type="PROSITE" id="PS50110">
    <property type="entry name" value="RESPONSE_REGULATORY"/>
    <property type="match status" value="1"/>
</dbReference>
<gene>
    <name evidence="8" type="ORF">DSM106972_072760</name>
</gene>
<keyword evidence="4" id="KW-0238">DNA-binding</keyword>
<evidence type="ECO:0000259" key="7">
    <source>
        <dbReference type="PROSITE" id="PS50110"/>
    </source>
</evidence>
<dbReference type="InterPro" id="IPR001789">
    <property type="entry name" value="Sig_transdc_resp-reg_receiver"/>
</dbReference>
<keyword evidence="2" id="KW-0902">Two-component regulatory system</keyword>
<dbReference type="PANTHER" id="PTHR44591">
    <property type="entry name" value="STRESS RESPONSE REGULATOR PROTEIN 1"/>
    <property type="match status" value="1"/>
</dbReference>
<dbReference type="PANTHER" id="PTHR44591:SF22">
    <property type="entry name" value="CHEY SUBFAMILY"/>
    <property type="match status" value="1"/>
</dbReference>
<dbReference type="GO" id="GO:0003677">
    <property type="term" value="F:DNA binding"/>
    <property type="evidence" value="ECO:0007669"/>
    <property type="project" value="UniProtKB-KW"/>
</dbReference>
<keyword evidence="5" id="KW-0804">Transcription</keyword>
<dbReference type="SMART" id="SM00448">
    <property type="entry name" value="REC"/>
    <property type="match status" value="1"/>
</dbReference>
<dbReference type="GO" id="GO:0000160">
    <property type="term" value="P:phosphorelay signal transduction system"/>
    <property type="evidence" value="ECO:0007669"/>
    <property type="project" value="UniProtKB-KW"/>
</dbReference>
<dbReference type="AlphaFoldDB" id="A0A433V447"/>